<evidence type="ECO:0000313" key="5">
    <source>
        <dbReference type="Proteomes" id="UP001141552"/>
    </source>
</evidence>
<dbReference type="Gene3D" id="3.60.10.10">
    <property type="entry name" value="Endonuclease/exonuclease/phosphatase"/>
    <property type="match status" value="1"/>
</dbReference>
<feature type="compositionally biased region" description="Polar residues" evidence="2">
    <location>
        <begin position="266"/>
        <end position="287"/>
    </location>
</feature>
<dbReference type="AlphaFoldDB" id="A0A9Q0F9I6"/>
<dbReference type="Pfam" id="PF03372">
    <property type="entry name" value="Exo_endo_phos"/>
    <property type="match status" value="1"/>
</dbReference>
<dbReference type="Proteomes" id="UP001141552">
    <property type="component" value="Unassembled WGS sequence"/>
</dbReference>
<dbReference type="GO" id="GO:0008270">
    <property type="term" value="F:zinc ion binding"/>
    <property type="evidence" value="ECO:0007669"/>
    <property type="project" value="UniProtKB-KW"/>
</dbReference>
<proteinExistence type="predicted"/>
<dbReference type="InterPro" id="IPR005135">
    <property type="entry name" value="Endo/exonuclease/phosphatase"/>
</dbReference>
<accession>A0A9Q0F9I6</accession>
<evidence type="ECO:0000256" key="1">
    <source>
        <dbReference type="PROSITE-ProRule" id="PRU00047"/>
    </source>
</evidence>
<dbReference type="Pfam" id="PF14111">
    <property type="entry name" value="DUF4283"/>
    <property type="match status" value="1"/>
</dbReference>
<organism evidence="4 5">
    <name type="scientific">Turnera subulata</name>
    <dbReference type="NCBI Taxonomy" id="218843"/>
    <lineage>
        <taxon>Eukaryota</taxon>
        <taxon>Viridiplantae</taxon>
        <taxon>Streptophyta</taxon>
        <taxon>Embryophyta</taxon>
        <taxon>Tracheophyta</taxon>
        <taxon>Spermatophyta</taxon>
        <taxon>Magnoliopsida</taxon>
        <taxon>eudicotyledons</taxon>
        <taxon>Gunneridae</taxon>
        <taxon>Pentapetalae</taxon>
        <taxon>rosids</taxon>
        <taxon>fabids</taxon>
        <taxon>Malpighiales</taxon>
        <taxon>Passifloraceae</taxon>
        <taxon>Turnera</taxon>
    </lineage>
</organism>
<keyword evidence="1" id="KW-0862">Zinc</keyword>
<feature type="region of interest" description="Disordered" evidence="2">
    <location>
        <begin position="242"/>
        <end position="298"/>
    </location>
</feature>
<comment type="caution">
    <text evidence="4">The sequence shown here is derived from an EMBL/GenBank/DDBJ whole genome shotgun (WGS) entry which is preliminary data.</text>
</comment>
<dbReference type="EMBL" id="JAKUCV010006612">
    <property type="protein sequence ID" value="KAJ4826614.1"/>
    <property type="molecule type" value="Genomic_DNA"/>
</dbReference>
<keyword evidence="5" id="KW-1185">Reference proteome</keyword>
<sequence length="631" mass="70395">MDLNSILLLLETLNTFSLPGIHGSEAFNLEASRSADTKVQGGRQSHRTPKIRPVQAAEEVSSVIVRVLGRRFSYRVICSKIAFLWTPQGGFQVINLDNDYFLVRFEKREDYSNALSEVPWLIQGSYLTVQTWVPGFDVQTVPTKATVWVQIAKMPVEWYKQDVLSTLSAQIGKPIRIDINTLEAERGKFARLAIEVEFSKPLVGWVEIEGRWFKVKYEDIPDFCFTCGVIGHVQEHCPGKQCVQSSGPNNPVVPSSDQEHVPAVNLPTSTNQAPELTSKVLSSSGTETKSKDAGESPISILQAPLGPLVFKSTMNPASNLEADSKGKKDTVSSKGASMGRKSRTVFMDIEMESPLKKKAVFPGVDSEMVTCTFTYPKGAHAHASTMTQDNGTDTDSVENMHLGGLIFEAGLPKQQRKANAPLEDASLPFDPNKGPPGAKSELFASALNGIVQQHRVKLAIILEPRISGRRARNVIRGLGFRSWIVEDDRGFSGGIWILWRPEVLSVAVLDSAHVRLSWIVMGDFNVISSPDETQGGQVPPQARKARFRQWIEECGLSDLGFKGPRFTWFRGNLWRRLDRVLVMDDWRQVLRMLSLFIFQELNLITVLYLSGREDWTRNNRCIGLPDFKQHG</sequence>
<reference evidence="4" key="2">
    <citation type="journal article" date="2023" name="Plants (Basel)">
        <title>Annotation of the Turnera subulata (Passifloraceae) Draft Genome Reveals the S-Locus Evolved after the Divergence of Turneroideae from Passifloroideae in a Stepwise Manner.</title>
        <authorList>
            <person name="Henning P.M."/>
            <person name="Roalson E.H."/>
            <person name="Mir W."/>
            <person name="McCubbin A.G."/>
            <person name="Shore J.S."/>
        </authorList>
    </citation>
    <scope>NUCLEOTIDE SEQUENCE</scope>
    <source>
        <strain evidence="4">F60SS</strain>
    </source>
</reference>
<dbReference type="PANTHER" id="PTHR31286">
    <property type="entry name" value="GLYCINE-RICH CELL WALL STRUCTURAL PROTEIN 1.8-LIKE"/>
    <property type="match status" value="1"/>
</dbReference>
<dbReference type="InterPro" id="IPR025558">
    <property type="entry name" value="DUF4283"/>
</dbReference>
<dbReference type="OrthoDB" id="905864at2759"/>
<reference evidence="4" key="1">
    <citation type="submission" date="2022-02" db="EMBL/GenBank/DDBJ databases">
        <authorList>
            <person name="Henning P.M."/>
            <person name="McCubbin A.G."/>
            <person name="Shore J.S."/>
        </authorList>
    </citation>
    <scope>NUCLEOTIDE SEQUENCE</scope>
    <source>
        <strain evidence="4">F60SS</strain>
        <tissue evidence="4">Leaves</tissue>
    </source>
</reference>
<keyword evidence="1" id="KW-0479">Metal-binding</keyword>
<dbReference type="SUPFAM" id="SSF56219">
    <property type="entry name" value="DNase I-like"/>
    <property type="match status" value="1"/>
</dbReference>
<dbReference type="PROSITE" id="PS50158">
    <property type="entry name" value="ZF_CCHC"/>
    <property type="match status" value="1"/>
</dbReference>
<dbReference type="InterPro" id="IPR001878">
    <property type="entry name" value="Znf_CCHC"/>
</dbReference>
<dbReference type="PANTHER" id="PTHR31286:SF99">
    <property type="entry name" value="DUF4283 DOMAIN-CONTAINING PROTEIN"/>
    <property type="match status" value="1"/>
</dbReference>
<dbReference type="InterPro" id="IPR036691">
    <property type="entry name" value="Endo/exonu/phosph_ase_sf"/>
</dbReference>
<evidence type="ECO:0000259" key="3">
    <source>
        <dbReference type="PROSITE" id="PS50158"/>
    </source>
</evidence>
<dbReference type="InterPro" id="IPR040256">
    <property type="entry name" value="At4g02000-like"/>
</dbReference>
<evidence type="ECO:0000313" key="4">
    <source>
        <dbReference type="EMBL" id="KAJ4826614.1"/>
    </source>
</evidence>
<gene>
    <name evidence="4" type="ORF">Tsubulata_002208</name>
</gene>
<dbReference type="GO" id="GO:0003676">
    <property type="term" value="F:nucleic acid binding"/>
    <property type="evidence" value="ECO:0007669"/>
    <property type="project" value="InterPro"/>
</dbReference>
<name>A0A9Q0F9I6_9ROSI</name>
<protein>
    <recommendedName>
        <fullName evidence="3">CCHC-type domain-containing protein</fullName>
    </recommendedName>
</protein>
<evidence type="ECO:0000256" key="2">
    <source>
        <dbReference type="SAM" id="MobiDB-lite"/>
    </source>
</evidence>
<keyword evidence="1" id="KW-0863">Zinc-finger</keyword>
<dbReference type="GO" id="GO:0003824">
    <property type="term" value="F:catalytic activity"/>
    <property type="evidence" value="ECO:0007669"/>
    <property type="project" value="InterPro"/>
</dbReference>
<feature type="region of interest" description="Disordered" evidence="2">
    <location>
        <begin position="317"/>
        <end position="340"/>
    </location>
</feature>
<feature type="compositionally biased region" description="Basic and acidic residues" evidence="2">
    <location>
        <begin position="322"/>
        <end position="331"/>
    </location>
</feature>
<feature type="compositionally biased region" description="Low complexity" evidence="2">
    <location>
        <begin position="245"/>
        <end position="256"/>
    </location>
</feature>
<feature type="domain" description="CCHC-type" evidence="3">
    <location>
        <begin position="224"/>
        <end position="238"/>
    </location>
</feature>